<dbReference type="InterPro" id="IPR001227">
    <property type="entry name" value="Ac_transferase_dom_sf"/>
</dbReference>
<dbReference type="GO" id="GO:0006633">
    <property type="term" value="P:fatty acid biosynthetic process"/>
    <property type="evidence" value="ECO:0007669"/>
    <property type="project" value="TreeGrafter"/>
</dbReference>
<keyword evidence="1 3" id="KW-0808">Transferase</keyword>
<dbReference type="PANTHER" id="PTHR43775:SF51">
    <property type="entry name" value="INACTIVE PHENOLPHTHIOCEROL SYNTHESIS POLYKETIDE SYNTHASE TYPE I PKS1-RELATED"/>
    <property type="match status" value="1"/>
</dbReference>
<evidence type="ECO:0000256" key="1">
    <source>
        <dbReference type="ARBA" id="ARBA00022679"/>
    </source>
</evidence>
<dbReference type="Gene3D" id="3.30.70.3290">
    <property type="match status" value="1"/>
</dbReference>
<dbReference type="KEGG" id="bhg:I6G56_31665"/>
<dbReference type="EMBL" id="CP065687">
    <property type="protein sequence ID" value="QPS46613.1"/>
    <property type="molecule type" value="Genomic_DNA"/>
</dbReference>
<protein>
    <submittedName>
        <fullName evidence="3">Acyltransferase domain-containing protein</fullName>
    </submittedName>
</protein>
<dbReference type="RefSeq" id="WP_043283067.1">
    <property type="nucleotide sequence ID" value="NZ_CP013382.1"/>
</dbReference>
<dbReference type="PANTHER" id="PTHR43775">
    <property type="entry name" value="FATTY ACID SYNTHASE"/>
    <property type="match status" value="1"/>
</dbReference>
<dbReference type="AlphaFoldDB" id="A0A7T2U6K3"/>
<keyword evidence="3" id="KW-0012">Acyltransferase</keyword>
<feature type="domain" description="Malonyl-CoA:ACP transacylase (MAT)" evidence="2">
    <location>
        <begin position="9"/>
        <end position="304"/>
    </location>
</feature>
<evidence type="ECO:0000313" key="3">
    <source>
        <dbReference type="EMBL" id="QPS46613.1"/>
    </source>
</evidence>
<dbReference type="Proteomes" id="UP000594943">
    <property type="component" value="Chromosome 2"/>
</dbReference>
<dbReference type="InterPro" id="IPR016035">
    <property type="entry name" value="Acyl_Trfase/lysoPLipase"/>
</dbReference>
<evidence type="ECO:0000313" key="4">
    <source>
        <dbReference type="Proteomes" id="UP000594943"/>
    </source>
</evidence>
<dbReference type="SMART" id="SM00827">
    <property type="entry name" value="PKS_AT"/>
    <property type="match status" value="1"/>
</dbReference>
<dbReference type="Gene3D" id="3.40.366.10">
    <property type="entry name" value="Malonyl-Coenzyme A Acyl Carrier Protein, domain 2"/>
    <property type="match status" value="1"/>
</dbReference>
<reference evidence="3 4" key="1">
    <citation type="submission" date="2020-12" db="EMBL/GenBank/DDBJ databases">
        <title>FDA dAtabase for Regulatory Grade micrObial Sequences (FDA-ARGOS): Supporting development and validation of Infectious Disease Dx tests.</title>
        <authorList>
            <person name="Nelson B."/>
            <person name="Plummer A."/>
            <person name="Tallon L."/>
            <person name="Sadzewicz L."/>
            <person name="Zhao X."/>
            <person name="Boylan J."/>
            <person name="Ott S."/>
            <person name="Bowen H."/>
            <person name="Vavikolanu K."/>
            <person name="Mehta A."/>
            <person name="Aluvathingal J."/>
            <person name="Nadendla S."/>
            <person name="Myers T."/>
            <person name="Yan Y."/>
            <person name="Sichtig H."/>
        </authorList>
    </citation>
    <scope>NUCLEOTIDE SEQUENCE [LARGE SCALE GENOMIC DNA]</scope>
    <source>
        <strain evidence="3 4">FDAARGOS_899</strain>
    </source>
</reference>
<evidence type="ECO:0000259" key="2">
    <source>
        <dbReference type="SMART" id="SM00827"/>
    </source>
</evidence>
<dbReference type="GO" id="GO:0004312">
    <property type="term" value="F:fatty acid synthase activity"/>
    <property type="evidence" value="ECO:0007669"/>
    <property type="project" value="TreeGrafter"/>
</dbReference>
<dbReference type="InterPro" id="IPR014043">
    <property type="entry name" value="Acyl_transferase_dom"/>
</dbReference>
<dbReference type="SUPFAM" id="SSF52151">
    <property type="entry name" value="FabD/lysophospholipase-like"/>
    <property type="match status" value="1"/>
</dbReference>
<proteinExistence type="predicted"/>
<gene>
    <name evidence="3" type="ORF">I6G56_31665</name>
</gene>
<accession>A0A7T2U6K3</accession>
<name>A0A7T2U6K3_9BURK</name>
<sequence>MPRPRVVFLFSGQGSQSFQMARPLYERQPLFREWMDRLDDVARELAGASVVSTLYCRSRAQTDVFDRTLFSHPAIYMVEYALARTLIEAGVEPDAVLGTSLGTFAAAAVAGCIDARDALVAVIRHAQALEASCEHGKMIAVLAGPRLFDEAGLGAHAELAALNFASHFVVSASLTGASEVERILRARDIAYQYLPVSFAFHSCFVRAAEMPLEAVLDTMAVGAGRLPVVCCASGEMVQPVRRAHFLAAVRDPIRFEAAITRLEAIGPCDYVDVGPSGTLATFVKYAVPGAAPRAHPILTLLGNDLEQLAAVVARFSVREAIR</sequence>
<dbReference type="InterPro" id="IPR050091">
    <property type="entry name" value="PKS_NRPS_Biosynth_Enz"/>
</dbReference>
<organism evidence="3 4">
    <name type="scientific">Burkholderia humptydooensis</name>
    <dbReference type="NCBI Taxonomy" id="430531"/>
    <lineage>
        <taxon>Bacteria</taxon>
        <taxon>Pseudomonadati</taxon>
        <taxon>Pseudomonadota</taxon>
        <taxon>Betaproteobacteria</taxon>
        <taxon>Burkholderiales</taxon>
        <taxon>Burkholderiaceae</taxon>
        <taxon>Burkholderia</taxon>
        <taxon>pseudomallei group</taxon>
    </lineage>
</organism>
<dbReference type="Pfam" id="PF00698">
    <property type="entry name" value="Acyl_transf_1"/>
    <property type="match status" value="1"/>
</dbReference>